<feature type="chain" id="PRO_5005184125" evidence="4">
    <location>
        <begin position="24"/>
        <end position="588"/>
    </location>
</feature>
<name>A0A0G3EK20_9BACT</name>
<evidence type="ECO:0000256" key="3">
    <source>
        <dbReference type="ARBA" id="ARBA00023295"/>
    </source>
</evidence>
<dbReference type="GO" id="GO:0016798">
    <property type="term" value="F:hydrolase activity, acting on glycosyl bonds"/>
    <property type="evidence" value="ECO:0007669"/>
    <property type="project" value="UniProtKB-KW"/>
</dbReference>
<evidence type="ECO:0000313" key="7">
    <source>
        <dbReference type="Proteomes" id="UP000035268"/>
    </source>
</evidence>
<dbReference type="OrthoDB" id="9776971at2"/>
<evidence type="ECO:0000256" key="4">
    <source>
        <dbReference type="SAM" id="SignalP"/>
    </source>
</evidence>
<evidence type="ECO:0000313" key="6">
    <source>
        <dbReference type="EMBL" id="AKJ64484.1"/>
    </source>
</evidence>
<proteinExistence type="inferred from homology"/>
<accession>A0A0G3EK20</accession>
<dbReference type="Gene3D" id="3.20.20.80">
    <property type="entry name" value="Glycosidases"/>
    <property type="match status" value="1"/>
</dbReference>
<organism evidence="6 7">
    <name type="scientific">Kiritimatiella glycovorans</name>
    <dbReference type="NCBI Taxonomy" id="1307763"/>
    <lineage>
        <taxon>Bacteria</taxon>
        <taxon>Pseudomonadati</taxon>
        <taxon>Kiritimatiellota</taxon>
        <taxon>Kiritimatiellia</taxon>
        <taxon>Kiritimatiellales</taxon>
        <taxon>Kiritimatiellaceae</taxon>
        <taxon>Kiritimatiella</taxon>
    </lineage>
</organism>
<dbReference type="AlphaFoldDB" id="A0A0G3EK20"/>
<sequence length="588" mass="66659" precursor="true">MKRRIRVILTGVALACGVFGAEAEEEILALGTMDGFYRNTAVLDRTLAKAMWLRDMPDWLQETDFPYPKKEADIEAPFADHLSVVRLLGGWHDPKLPPDRHNDPNDLVGRNDSGELFYRWDLLKARLDPYVTRGYDLTLVLDNVPYCLPDEPRKGTYGQAAPPSDFNEWQTFIREMCLELKRLYGASYANRLRFRMGTEMQDRRRFDGTYEEFLQTYDHAAAAVKEVLPGAKFGPFNRSMPHGNFDTFEGLVEGNVSIFDLAEHCANGTNRATGEIGAPFDFLARSFYYFSSNPKPGKFGNIHPDQRVPEFERLWETIEGIAPKHEGISREVHEYGPHLNTEGGVYGLDTGARGAAQNLHTIAEMKEVGCDRLWHWGIFEWIDGDHVLMQGHAWLYHVFERMRGGALYTVPVTASEDHGHTQKAMLSVKRDEAILVVANWNVDREKHESGELIVDLPGEVLPTRLKAAEQLVFNRETSVYDVIRRDLEAAGLLSEKHREHRGEPATVVSEGGYTVMAADRAEGRTFVRKNWDRYLGMMKDSLTRVPFDGMAVVEEGAPVWRQWFGGDPGSTMVTFHAECPSVTVVVFR</sequence>
<reference evidence="6 7" key="2">
    <citation type="journal article" date="2016" name="ISME J.">
        <title>Characterization of the first cultured representative of Verrucomicrobia subdivision 5 indicates the proposal of a novel phylum.</title>
        <authorList>
            <person name="Spring S."/>
            <person name="Bunk B."/>
            <person name="Sproer C."/>
            <person name="Schumann P."/>
            <person name="Rohde M."/>
            <person name="Tindall B.J."/>
            <person name="Klenk H.P."/>
        </authorList>
    </citation>
    <scope>NUCLEOTIDE SEQUENCE [LARGE SCALE GENOMIC DNA]</scope>
    <source>
        <strain evidence="6 7">L21-Fru-AB</strain>
    </source>
</reference>
<dbReference type="EMBL" id="CP010904">
    <property type="protein sequence ID" value="AKJ64484.1"/>
    <property type="molecule type" value="Genomic_DNA"/>
</dbReference>
<dbReference type="STRING" id="1307763.L21SP4_01236"/>
<dbReference type="InterPro" id="IPR049166">
    <property type="entry name" value="GH39_cat"/>
</dbReference>
<dbReference type="RefSeq" id="WP_144413774.1">
    <property type="nucleotide sequence ID" value="NZ_CP010904.1"/>
</dbReference>
<gene>
    <name evidence="6" type="ORF">L21SP4_01236</name>
</gene>
<keyword evidence="3" id="KW-0326">Glycosidase</keyword>
<dbReference type="KEGG" id="vbl:L21SP4_01236"/>
<protein>
    <submittedName>
        <fullName evidence="6">Beta-xylosidase</fullName>
    </submittedName>
</protein>
<dbReference type="Proteomes" id="UP000035268">
    <property type="component" value="Chromosome"/>
</dbReference>
<dbReference type="SUPFAM" id="SSF51445">
    <property type="entry name" value="(Trans)glycosidases"/>
    <property type="match status" value="1"/>
</dbReference>
<reference evidence="7" key="1">
    <citation type="submission" date="2015-02" db="EMBL/GenBank/DDBJ databases">
        <title>Description and complete genome sequence of the first cultured representative of the subdivision 5 of the Verrucomicrobia phylum.</title>
        <authorList>
            <person name="Spring S."/>
            <person name="Bunk B."/>
            <person name="Sproer C."/>
            <person name="Klenk H.-P."/>
        </authorList>
    </citation>
    <scope>NUCLEOTIDE SEQUENCE [LARGE SCALE GENOMIC DNA]</scope>
    <source>
        <strain evidence="7">L21-Fru-AB</strain>
    </source>
</reference>
<evidence type="ECO:0000259" key="5">
    <source>
        <dbReference type="Pfam" id="PF01229"/>
    </source>
</evidence>
<dbReference type="InterPro" id="IPR017853">
    <property type="entry name" value="GH"/>
</dbReference>
<keyword evidence="2" id="KW-0378">Hydrolase</keyword>
<feature type="domain" description="Glycosyl hydrolases family 39 N-terminal catalytic" evidence="5">
    <location>
        <begin position="110"/>
        <end position="288"/>
    </location>
</feature>
<keyword evidence="4" id="KW-0732">Signal</keyword>
<evidence type="ECO:0000256" key="1">
    <source>
        <dbReference type="ARBA" id="ARBA00008875"/>
    </source>
</evidence>
<feature type="signal peptide" evidence="4">
    <location>
        <begin position="1"/>
        <end position="23"/>
    </location>
</feature>
<dbReference type="Pfam" id="PF01229">
    <property type="entry name" value="Glyco_hydro_39"/>
    <property type="match status" value="1"/>
</dbReference>
<evidence type="ECO:0000256" key="2">
    <source>
        <dbReference type="ARBA" id="ARBA00022801"/>
    </source>
</evidence>
<comment type="similarity">
    <text evidence="1">Belongs to the glycosyl hydrolase 39 family.</text>
</comment>
<keyword evidence="7" id="KW-1185">Reference proteome</keyword>